<gene>
    <name evidence="2" type="ORF">KTO63_17720</name>
</gene>
<proteinExistence type="predicted"/>
<sequence>MKRTFTGRLINCKHYLLVAAITFSATSFAQQTNIENVSANNSVDELGIGKTKSQKFATDAFLIGRDYHHNKFVDHDKGLKGMAECNFTIADAADPQNYSLCEKLGLSVIVSEGPHLTGKEWMKMSDEEIDAYIKNMVKKAGKSKSIIGYHICDEPSALAFPQLAKAVAAVKKYAPGKLAAINLYPNYATIWELDQIKSQLGTKTYTEYLEKFVNEVKPQIMSYDNYMVEMSMDMVNKTRAASYYTNLVEMRRIALKYNLPFVNVVSANQIRPFTTIPSPANLAFQAYTTLAAGAGGIRWYTYHGQAYGYNPIDKNENKTLTWRYLQEVNRQLSVLGPVMKKLTSTGLYFTSPAPDSSLPVLPGNWVQKIETDAPMMVGEFVSSAGTKYVMVVNLSLERSAKFDIKTKIDQEKIWTVNVGENGELVQARHKDGIWLTAGQGILIKCGGEYGAEPDPEKKPVY</sequence>
<keyword evidence="3" id="KW-1185">Reference proteome</keyword>
<dbReference type="EMBL" id="JAHSPG010000014">
    <property type="protein sequence ID" value="MBV4359011.1"/>
    <property type="molecule type" value="Genomic_DNA"/>
</dbReference>
<name>A0A9E2W8T9_9BACT</name>
<protein>
    <recommendedName>
        <fullName evidence="4">Glycoside hydrolase family 42 N-terminal domain-containing protein</fullName>
    </recommendedName>
</protein>
<evidence type="ECO:0000313" key="3">
    <source>
        <dbReference type="Proteomes" id="UP000812270"/>
    </source>
</evidence>
<dbReference type="AlphaFoldDB" id="A0A9E2W8T9"/>
<reference evidence="2" key="1">
    <citation type="submission" date="2021-06" db="EMBL/GenBank/DDBJ databases">
        <authorList>
            <person name="Huq M.A."/>
        </authorList>
    </citation>
    <scope>NUCLEOTIDE SEQUENCE</scope>
    <source>
        <strain evidence="2">MAH-26</strain>
    </source>
</reference>
<feature type="signal peptide" evidence="1">
    <location>
        <begin position="1"/>
        <end position="29"/>
    </location>
</feature>
<accession>A0A9E2W8T9</accession>
<keyword evidence="1" id="KW-0732">Signal</keyword>
<evidence type="ECO:0008006" key="4">
    <source>
        <dbReference type="Google" id="ProtNLM"/>
    </source>
</evidence>
<evidence type="ECO:0000313" key="2">
    <source>
        <dbReference type="EMBL" id="MBV4359011.1"/>
    </source>
</evidence>
<dbReference type="RefSeq" id="WP_217792837.1">
    <property type="nucleotide sequence ID" value="NZ_JAHSPG010000014.1"/>
</dbReference>
<dbReference type="Proteomes" id="UP000812270">
    <property type="component" value="Unassembled WGS sequence"/>
</dbReference>
<organism evidence="2 3">
    <name type="scientific">Pinibacter aurantiacus</name>
    <dbReference type="NCBI Taxonomy" id="2851599"/>
    <lineage>
        <taxon>Bacteria</taxon>
        <taxon>Pseudomonadati</taxon>
        <taxon>Bacteroidota</taxon>
        <taxon>Chitinophagia</taxon>
        <taxon>Chitinophagales</taxon>
        <taxon>Chitinophagaceae</taxon>
        <taxon>Pinibacter</taxon>
    </lineage>
</organism>
<comment type="caution">
    <text evidence="2">The sequence shown here is derived from an EMBL/GenBank/DDBJ whole genome shotgun (WGS) entry which is preliminary data.</text>
</comment>
<feature type="chain" id="PRO_5039041563" description="Glycoside hydrolase family 42 N-terminal domain-containing protein" evidence="1">
    <location>
        <begin position="30"/>
        <end position="461"/>
    </location>
</feature>
<evidence type="ECO:0000256" key="1">
    <source>
        <dbReference type="SAM" id="SignalP"/>
    </source>
</evidence>